<gene>
    <name evidence="3" type="ORF">HDG41_004161</name>
</gene>
<evidence type="ECO:0008006" key="5">
    <source>
        <dbReference type="Google" id="ProtNLM"/>
    </source>
</evidence>
<dbReference type="Proteomes" id="UP000592820">
    <property type="component" value="Unassembled WGS sequence"/>
</dbReference>
<keyword evidence="2" id="KW-0732">Signal</keyword>
<protein>
    <recommendedName>
        <fullName evidence="5">Lipoprotein</fullName>
    </recommendedName>
</protein>
<proteinExistence type="predicted"/>
<dbReference type="PROSITE" id="PS51257">
    <property type="entry name" value="PROKAR_LIPOPROTEIN"/>
    <property type="match status" value="1"/>
</dbReference>
<feature type="region of interest" description="Disordered" evidence="1">
    <location>
        <begin position="25"/>
        <end position="94"/>
    </location>
</feature>
<feature type="compositionally biased region" description="Low complexity" evidence="1">
    <location>
        <begin position="64"/>
        <end position="81"/>
    </location>
</feature>
<dbReference type="EMBL" id="JACHDE010000007">
    <property type="protein sequence ID" value="MBB5402075.1"/>
    <property type="molecule type" value="Genomic_DNA"/>
</dbReference>
<sequence length="94" mass="9024">MRQVATNMLIALSAIALMAGTSGCKRSAENGRISTGQMSSGVMSNSASPRGTPGDSDAAKRANSEAGAAASASPAVSDAAAVHSTPASGASATQ</sequence>
<evidence type="ECO:0000313" key="3">
    <source>
        <dbReference type="EMBL" id="MBB5402075.1"/>
    </source>
</evidence>
<feature type="compositionally biased region" description="Polar residues" evidence="1">
    <location>
        <begin position="85"/>
        <end position="94"/>
    </location>
</feature>
<name>A0A7W8P4H7_9BURK</name>
<organism evidence="3 4">
    <name type="scientific">Paraburkholderia youngii</name>
    <dbReference type="NCBI Taxonomy" id="2782701"/>
    <lineage>
        <taxon>Bacteria</taxon>
        <taxon>Pseudomonadati</taxon>
        <taxon>Pseudomonadota</taxon>
        <taxon>Betaproteobacteria</taxon>
        <taxon>Burkholderiales</taxon>
        <taxon>Burkholderiaceae</taxon>
        <taxon>Paraburkholderia</taxon>
    </lineage>
</organism>
<feature type="signal peptide" evidence="2">
    <location>
        <begin position="1"/>
        <end position="19"/>
    </location>
</feature>
<reference evidence="3 4" key="1">
    <citation type="submission" date="2020-08" db="EMBL/GenBank/DDBJ databases">
        <title>Genomic Encyclopedia of Type Strains, Phase IV (KMG-V): Genome sequencing to study the core and pangenomes of soil and plant-associated prokaryotes.</title>
        <authorList>
            <person name="Whitman W."/>
        </authorList>
    </citation>
    <scope>NUCLEOTIDE SEQUENCE [LARGE SCALE GENOMIC DNA]</scope>
    <source>
        <strain evidence="3 4">JPY162</strain>
    </source>
</reference>
<accession>A0A7W8P4H7</accession>
<evidence type="ECO:0000313" key="4">
    <source>
        <dbReference type="Proteomes" id="UP000592820"/>
    </source>
</evidence>
<feature type="compositionally biased region" description="Polar residues" evidence="1">
    <location>
        <begin position="32"/>
        <end position="49"/>
    </location>
</feature>
<comment type="caution">
    <text evidence="3">The sequence shown here is derived from an EMBL/GenBank/DDBJ whole genome shotgun (WGS) entry which is preliminary data.</text>
</comment>
<evidence type="ECO:0000256" key="2">
    <source>
        <dbReference type="SAM" id="SignalP"/>
    </source>
</evidence>
<dbReference type="RefSeq" id="WP_184226963.1">
    <property type="nucleotide sequence ID" value="NZ_JACHDE010000007.1"/>
</dbReference>
<feature type="chain" id="PRO_5030932272" description="Lipoprotein" evidence="2">
    <location>
        <begin position="20"/>
        <end position="94"/>
    </location>
</feature>
<dbReference type="AlphaFoldDB" id="A0A7W8P4H7"/>
<evidence type="ECO:0000256" key="1">
    <source>
        <dbReference type="SAM" id="MobiDB-lite"/>
    </source>
</evidence>